<protein>
    <submittedName>
        <fullName evidence="4">Stage III sporulation protein AA</fullName>
    </submittedName>
</protein>
<dbReference type="SUPFAM" id="SSF52540">
    <property type="entry name" value="P-loop containing nucleoside triphosphate hydrolases"/>
    <property type="match status" value="1"/>
</dbReference>
<name>A0A6G1X6X5_9BACI</name>
<evidence type="ECO:0000256" key="2">
    <source>
        <dbReference type="ARBA" id="ARBA00022840"/>
    </source>
</evidence>
<dbReference type="SMART" id="SM00382">
    <property type="entry name" value="AAA"/>
    <property type="match status" value="1"/>
</dbReference>
<evidence type="ECO:0000313" key="5">
    <source>
        <dbReference type="Proteomes" id="UP000480185"/>
    </source>
</evidence>
<evidence type="ECO:0000259" key="3">
    <source>
        <dbReference type="SMART" id="SM00382"/>
    </source>
</evidence>
<dbReference type="InterPro" id="IPR027417">
    <property type="entry name" value="P-loop_NTPase"/>
</dbReference>
<dbReference type="Gene3D" id="3.40.50.300">
    <property type="entry name" value="P-loop containing nucleotide triphosphate hydrolases"/>
    <property type="match status" value="1"/>
</dbReference>
<keyword evidence="2" id="KW-0067">ATP-binding</keyword>
<dbReference type="InterPro" id="IPR045735">
    <property type="entry name" value="Spore_III_AA_AAA+_ATPase"/>
</dbReference>
<dbReference type="PANTHER" id="PTHR20953">
    <property type="entry name" value="KINASE-RELATED"/>
    <property type="match status" value="1"/>
</dbReference>
<proteinExistence type="predicted"/>
<dbReference type="OrthoDB" id="9768243at2"/>
<evidence type="ECO:0000256" key="1">
    <source>
        <dbReference type="ARBA" id="ARBA00022741"/>
    </source>
</evidence>
<gene>
    <name evidence="4" type="primary">spoIIIAA</name>
    <name evidence="4" type="ORF">GH754_09465</name>
</gene>
<dbReference type="RefSeq" id="WP_153728461.1">
    <property type="nucleotide sequence ID" value="NZ_WJNH01000005.1"/>
</dbReference>
<dbReference type="InterPro" id="IPR003593">
    <property type="entry name" value="AAA+_ATPase"/>
</dbReference>
<dbReference type="Pfam" id="PF19568">
    <property type="entry name" value="Spore_III_AA"/>
    <property type="match status" value="1"/>
</dbReference>
<dbReference type="GO" id="GO:0005524">
    <property type="term" value="F:ATP binding"/>
    <property type="evidence" value="ECO:0007669"/>
    <property type="project" value="UniProtKB-KW"/>
</dbReference>
<accession>A0A6G1X6X5</accession>
<comment type="caution">
    <text evidence="4">The sequence shown here is derived from an EMBL/GenBank/DDBJ whole genome shotgun (WGS) entry which is preliminary data.</text>
</comment>
<sequence length="324" mass="37141">MDEILRIFPKTIEDKLRREILNWDQLDEIRIRVRRPVELVFTHYSRMIKHVVPTEQDALFILNQLSEHSIYRFEDELRQGYITIEGGHRVGISGKVNTENGYVKAIRHLTFFNVRIARQLKNISQRYLPYLYPSHYMNTLLIGPPKCGKTTFLRDMVRLMSDGFQHLPAQKVGVIDERSEIAACKNGVPQHDVGLRTDVMDACPKAEGMMMMIRSMSPNIIVVDEIGTIQDVEALLEALYAGVNVVCSVHGRDLQEIQKRPSLKPLMEAKAFQRFITFSNRPKPGTVVSVLDENGQTQNIDLRGKAYEVDRSHTVTVGHNSNWV</sequence>
<dbReference type="AlphaFoldDB" id="A0A6G1X6X5"/>
<evidence type="ECO:0000313" key="4">
    <source>
        <dbReference type="EMBL" id="MRG86558.1"/>
    </source>
</evidence>
<keyword evidence="5" id="KW-1185">Reference proteome</keyword>
<dbReference type="Proteomes" id="UP000480185">
    <property type="component" value="Unassembled WGS sequence"/>
</dbReference>
<organism evidence="4 5">
    <name type="scientific">Salinibacillus xinjiangensis</name>
    <dbReference type="NCBI Taxonomy" id="1229268"/>
    <lineage>
        <taxon>Bacteria</taxon>
        <taxon>Bacillati</taxon>
        <taxon>Bacillota</taxon>
        <taxon>Bacilli</taxon>
        <taxon>Bacillales</taxon>
        <taxon>Bacillaceae</taxon>
        <taxon>Salinibacillus</taxon>
    </lineage>
</organism>
<reference evidence="4 5" key="1">
    <citation type="submission" date="2019-11" db="EMBL/GenBank/DDBJ databases">
        <authorList>
            <person name="Li J."/>
        </authorList>
    </citation>
    <scope>NUCLEOTIDE SEQUENCE [LARGE SCALE GENOMIC DNA]</scope>
    <source>
        <strain evidence="4 5">J4</strain>
    </source>
</reference>
<keyword evidence="1" id="KW-0547">Nucleotide-binding</keyword>
<dbReference type="NCBIfam" id="TIGR02858">
    <property type="entry name" value="spore_III_AA"/>
    <property type="match status" value="1"/>
</dbReference>
<dbReference type="PANTHER" id="PTHR20953:SF3">
    <property type="entry name" value="P-LOOP CONTAINING NUCLEOSIDE TRIPHOSPHATE HYDROLASES SUPERFAMILY PROTEIN"/>
    <property type="match status" value="1"/>
</dbReference>
<dbReference type="InterPro" id="IPR014217">
    <property type="entry name" value="Spore_III_AA"/>
</dbReference>
<feature type="domain" description="AAA+ ATPase" evidence="3">
    <location>
        <begin position="135"/>
        <end position="282"/>
    </location>
</feature>
<dbReference type="EMBL" id="WJNH01000005">
    <property type="protein sequence ID" value="MRG86558.1"/>
    <property type="molecule type" value="Genomic_DNA"/>
</dbReference>